<dbReference type="EMBL" id="KL197737">
    <property type="protein sequence ID" value="KDQ52915.1"/>
    <property type="molecule type" value="Genomic_DNA"/>
</dbReference>
<proteinExistence type="predicted"/>
<dbReference type="AlphaFoldDB" id="A0A067PGH7"/>
<dbReference type="InParanoid" id="A0A067PGH7"/>
<evidence type="ECO:0000313" key="2">
    <source>
        <dbReference type="Proteomes" id="UP000027265"/>
    </source>
</evidence>
<dbReference type="Proteomes" id="UP000027265">
    <property type="component" value="Unassembled WGS sequence"/>
</dbReference>
<protein>
    <submittedName>
        <fullName evidence="1">Uncharacterized protein</fullName>
    </submittedName>
</protein>
<sequence>MFSQKSVPYWDIDAKKPDGAAVKFFVQQTYYDTLLKTATFEGEGDDKVAKVQISDKFQYGQKNEAGDLRFVVYHDLGNKPFQRRFVETALLAQGAGMAKKAIASFGKDGAAVGSVEALVGCFAGNPLKTFKA</sequence>
<evidence type="ECO:0000313" key="1">
    <source>
        <dbReference type="EMBL" id="KDQ52915.1"/>
    </source>
</evidence>
<accession>A0A067PGH7</accession>
<dbReference type="HOGENOM" id="CLU_117772_0_0_1"/>
<reference evidence="2" key="1">
    <citation type="journal article" date="2014" name="Proc. Natl. Acad. Sci. U.S.A.">
        <title>Extensive sampling of basidiomycete genomes demonstrates inadequacy of the white-rot/brown-rot paradigm for wood decay fungi.</title>
        <authorList>
            <person name="Riley R."/>
            <person name="Salamov A.A."/>
            <person name="Brown D.W."/>
            <person name="Nagy L.G."/>
            <person name="Floudas D."/>
            <person name="Held B.W."/>
            <person name="Levasseur A."/>
            <person name="Lombard V."/>
            <person name="Morin E."/>
            <person name="Otillar R."/>
            <person name="Lindquist E.A."/>
            <person name="Sun H."/>
            <person name="LaButti K.M."/>
            <person name="Schmutz J."/>
            <person name="Jabbour D."/>
            <person name="Luo H."/>
            <person name="Baker S.E."/>
            <person name="Pisabarro A.G."/>
            <person name="Walton J.D."/>
            <person name="Blanchette R.A."/>
            <person name="Henrissat B."/>
            <person name="Martin F."/>
            <person name="Cullen D."/>
            <person name="Hibbett D.S."/>
            <person name="Grigoriev I.V."/>
        </authorList>
    </citation>
    <scope>NUCLEOTIDE SEQUENCE [LARGE SCALE GENOMIC DNA]</scope>
    <source>
        <strain evidence="2">MUCL 33604</strain>
    </source>
</reference>
<gene>
    <name evidence="1" type="ORF">JAAARDRAFT_210337</name>
</gene>
<organism evidence="1 2">
    <name type="scientific">Jaapia argillacea MUCL 33604</name>
    <dbReference type="NCBI Taxonomy" id="933084"/>
    <lineage>
        <taxon>Eukaryota</taxon>
        <taxon>Fungi</taxon>
        <taxon>Dikarya</taxon>
        <taxon>Basidiomycota</taxon>
        <taxon>Agaricomycotina</taxon>
        <taxon>Agaricomycetes</taxon>
        <taxon>Agaricomycetidae</taxon>
        <taxon>Jaapiales</taxon>
        <taxon>Jaapiaceae</taxon>
        <taxon>Jaapia</taxon>
    </lineage>
</organism>
<name>A0A067PGH7_9AGAM</name>
<keyword evidence="2" id="KW-1185">Reference proteome</keyword>
<dbReference type="OrthoDB" id="3334523at2759"/>